<evidence type="ECO:0000259" key="1">
    <source>
        <dbReference type="Pfam" id="PF13614"/>
    </source>
</evidence>
<keyword evidence="3" id="KW-1185">Reference proteome</keyword>
<sequence length="266" mass="27551">MSRVIAVYSEKGGVGKSALAAGLTAAARKRRLDVVAGDLDPRGTFTAELGISEDQAPAFTMNDLLALDPQGETGLAAEAFAPASDAWPGVQVIAAERALANRETDNVAVGLEFRLRLALKGAIKPGSVGILDLPPRAGGKLVTSALVAATDVIIPATLDEDGRIGAKEALATIKLVKDLGMNPDLRVVGIVPSIVPGGRSTLKDAIGGYLAETYGELYLDDLAIPRHSLRQQTRFACVPITAATGKEAQALTDAYDRILTAAGVSL</sequence>
<protein>
    <submittedName>
        <fullName evidence="2">ParA family protein</fullName>
    </submittedName>
</protein>
<evidence type="ECO:0000313" key="3">
    <source>
        <dbReference type="Proteomes" id="UP000450000"/>
    </source>
</evidence>
<dbReference type="InterPro" id="IPR025669">
    <property type="entry name" value="AAA_dom"/>
</dbReference>
<dbReference type="AlphaFoldDB" id="A0A6N7L6R4"/>
<dbReference type="RefSeq" id="WP_153471684.1">
    <property type="nucleotide sequence ID" value="NZ_WBOF01000007.1"/>
</dbReference>
<dbReference type="Gene3D" id="3.40.50.300">
    <property type="entry name" value="P-loop containing nucleotide triphosphate hydrolases"/>
    <property type="match status" value="1"/>
</dbReference>
<dbReference type="Proteomes" id="UP000450000">
    <property type="component" value="Unassembled WGS sequence"/>
</dbReference>
<evidence type="ECO:0000313" key="2">
    <source>
        <dbReference type="EMBL" id="MQS17893.1"/>
    </source>
</evidence>
<dbReference type="PANTHER" id="PTHR13696">
    <property type="entry name" value="P-LOOP CONTAINING NUCLEOSIDE TRIPHOSPHATE HYDROLASE"/>
    <property type="match status" value="1"/>
</dbReference>
<dbReference type="EMBL" id="WBOF01000007">
    <property type="protein sequence ID" value="MQS17893.1"/>
    <property type="molecule type" value="Genomic_DNA"/>
</dbReference>
<feature type="domain" description="AAA" evidence="1">
    <location>
        <begin position="3"/>
        <end position="186"/>
    </location>
</feature>
<dbReference type="InterPro" id="IPR050678">
    <property type="entry name" value="DNA_Partitioning_ATPase"/>
</dbReference>
<dbReference type="Pfam" id="PF13614">
    <property type="entry name" value="AAA_31"/>
    <property type="match status" value="1"/>
</dbReference>
<reference evidence="2 3" key="1">
    <citation type="submission" date="2019-09" db="EMBL/GenBank/DDBJ databases">
        <title>Genome Sequences of Streptomyces kaniharaensis ATCC 21070.</title>
        <authorList>
            <person name="Zhu W."/>
            <person name="De Crecy-Lagard V."/>
            <person name="Richards N.G."/>
        </authorList>
    </citation>
    <scope>NUCLEOTIDE SEQUENCE [LARGE SCALE GENOMIC DNA]</scope>
    <source>
        <strain evidence="2 3">SF-557</strain>
    </source>
</reference>
<dbReference type="OrthoDB" id="69313at2"/>
<name>A0A6N7L6R4_9ACTN</name>
<accession>A0A6N7L6R4</accession>
<organism evidence="2 3">
    <name type="scientific">Streptomyces kaniharaensis</name>
    <dbReference type="NCBI Taxonomy" id="212423"/>
    <lineage>
        <taxon>Bacteria</taxon>
        <taxon>Bacillati</taxon>
        <taxon>Actinomycetota</taxon>
        <taxon>Actinomycetes</taxon>
        <taxon>Kitasatosporales</taxon>
        <taxon>Streptomycetaceae</taxon>
        <taxon>Streptomyces</taxon>
    </lineage>
</organism>
<proteinExistence type="predicted"/>
<dbReference type="PANTHER" id="PTHR13696:SF99">
    <property type="entry name" value="COBYRINIC ACID AC-DIAMIDE SYNTHASE"/>
    <property type="match status" value="1"/>
</dbReference>
<dbReference type="SUPFAM" id="SSF52540">
    <property type="entry name" value="P-loop containing nucleoside triphosphate hydrolases"/>
    <property type="match status" value="1"/>
</dbReference>
<comment type="caution">
    <text evidence="2">The sequence shown here is derived from an EMBL/GenBank/DDBJ whole genome shotgun (WGS) entry which is preliminary data.</text>
</comment>
<gene>
    <name evidence="2" type="ORF">F7Q99_38330</name>
</gene>
<dbReference type="InterPro" id="IPR027417">
    <property type="entry name" value="P-loop_NTPase"/>
</dbReference>